<evidence type="ECO:0000313" key="2">
    <source>
        <dbReference type="EMBL" id="WXB96523.1"/>
    </source>
</evidence>
<keyword evidence="1" id="KW-0472">Membrane</keyword>
<keyword evidence="1" id="KW-0812">Transmembrane</keyword>
<feature type="transmembrane region" description="Helical" evidence="1">
    <location>
        <begin position="16"/>
        <end position="37"/>
    </location>
</feature>
<protein>
    <submittedName>
        <fullName evidence="2">DUF5381 family protein</fullName>
    </submittedName>
</protein>
<gene>
    <name evidence="2" type="ORF">WCV65_18625</name>
</gene>
<dbReference type="Pfam" id="PF17353">
    <property type="entry name" value="DUF5381"/>
    <property type="match status" value="1"/>
</dbReference>
<dbReference type="Proteomes" id="UP001377337">
    <property type="component" value="Chromosome"/>
</dbReference>
<feature type="transmembrane region" description="Helical" evidence="1">
    <location>
        <begin position="43"/>
        <end position="64"/>
    </location>
</feature>
<dbReference type="EMBL" id="CP147407">
    <property type="protein sequence ID" value="WXB96523.1"/>
    <property type="molecule type" value="Genomic_DNA"/>
</dbReference>
<proteinExistence type="predicted"/>
<sequence length="168" mass="18947">MSNQDVIKIRFNKTSLLFGLMATVVSFAVFCSIFLAAIRFTSIYDVVGVFGGGMGAVFSLYMFINVAPGLFSKDRVIFTIIPGPDGRIESIKKSVDIKNIRDYKIAKNGFTPRAMFFEDLIIYTLDNKKVKMPTYNLLHYQDLNNDLKKYLLPYISSGSEAQAQKNIK</sequence>
<reference evidence="2 3" key="1">
    <citation type="submission" date="2024-02" db="EMBL/GenBank/DDBJ databases">
        <title>Seven novel Bacillus-like species.</title>
        <authorList>
            <person name="Liu G."/>
        </authorList>
    </citation>
    <scope>NUCLEOTIDE SEQUENCE [LARGE SCALE GENOMIC DNA]</scope>
    <source>
        <strain evidence="2 3">FJAT-52054</strain>
    </source>
</reference>
<evidence type="ECO:0000256" key="1">
    <source>
        <dbReference type="SAM" id="Phobius"/>
    </source>
</evidence>
<dbReference type="RefSeq" id="WP_338778556.1">
    <property type="nucleotide sequence ID" value="NZ_CP147407.1"/>
</dbReference>
<organism evidence="2 3">
    <name type="scientific">Metabacillus sediminis</name>
    <dbReference type="NCBI Taxonomy" id="3117746"/>
    <lineage>
        <taxon>Bacteria</taxon>
        <taxon>Bacillati</taxon>
        <taxon>Bacillota</taxon>
        <taxon>Bacilli</taxon>
        <taxon>Bacillales</taxon>
        <taxon>Bacillaceae</taxon>
        <taxon>Metabacillus</taxon>
    </lineage>
</organism>
<evidence type="ECO:0000313" key="3">
    <source>
        <dbReference type="Proteomes" id="UP001377337"/>
    </source>
</evidence>
<accession>A0ABZ2NFF7</accession>
<name>A0ABZ2NFF7_9BACI</name>
<keyword evidence="3" id="KW-1185">Reference proteome</keyword>
<dbReference type="InterPro" id="IPR035324">
    <property type="entry name" value="DUF5381"/>
</dbReference>
<keyword evidence="1" id="KW-1133">Transmembrane helix</keyword>